<feature type="compositionally biased region" description="Low complexity" evidence="2">
    <location>
        <begin position="358"/>
        <end position="371"/>
    </location>
</feature>
<dbReference type="InterPro" id="IPR026469">
    <property type="entry name" value="Peripla_PGF_1"/>
</dbReference>
<proteinExistence type="predicted"/>
<dbReference type="GO" id="GO:0005886">
    <property type="term" value="C:plasma membrane"/>
    <property type="evidence" value="ECO:0007669"/>
    <property type="project" value="UniProtKB-SubCell"/>
</dbReference>
<dbReference type="RefSeq" id="WP_267623353.1">
    <property type="nucleotide sequence ID" value="NZ_JAODIW010000008.1"/>
</dbReference>
<protein>
    <submittedName>
        <fullName evidence="4">PGF-CTERM-anchored ABC transporter substrate-binding protein</fullName>
    </submittedName>
</protein>
<dbReference type="PANTHER" id="PTHR30535:SF34">
    <property type="entry name" value="MOLYBDATE-BINDING PROTEIN MOLA"/>
    <property type="match status" value="1"/>
</dbReference>
<feature type="compositionally biased region" description="Polar residues" evidence="2">
    <location>
        <begin position="339"/>
        <end position="349"/>
    </location>
</feature>
<dbReference type="Pfam" id="PF01497">
    <property type="entry name" value="Peripla_BP_2"/>
    <property type="match status" value="1"/>
</dbReference>
<dbReference type="AlphaFoldDB" id="A0ABD5PD87"/>
<sequence length="423" mass="42276">MRTPTTGLLLSTLLVVAAVAGALPGAVAAAGVGTGVESPAANPTTPNVAVQAGTCEFPVSATDATGTEVAVEERPERVTTLSPSAAQTMWEVGGESQVVGVTRFASYLDGAESKANVSGSGQAAISVEKVVGTEPDLVLAPNVVPNQTVTQLRDAGLTVVKFEAATSVEDVREKTTLVGELTGNCEGAAQANAWMMQNVAAAENATAGVEPVRAINALGGGFVAGDETFVDAMLAVSGATNVAAEANVTGFAQLSDETVASLDPEYVVVTYPGAVDLSAQPWADTPAGQNNATVTVDSTYLGQPAPRSVVFGVRNLTEAFHPDAYGEAQFVSRSEVEANASTGNATDENASAGDESTDANATSTTVASDSTASEDGDGGAEVTTGTATPTETGDETSSTSPGFGAGVAALALLASALLAVRRD</sequence>
<dbReference type="InterPro" id="IPR050902">
    <property type="entry name" value="ABC_Transporter_SBP"/>
</dbReference>
<organism evidence="4 5">
    <name type="scientific">Halobium salinum</name>
    <dbReference type="NCBI Taxonomy" id="1364940"/>
    <lineage>
        <taxon>Archaea</taxon>
        <taxon>Methanobacteriati</taxon>
        <taxon>Methanobacteriota</taxon>
        <taxon>Stenosarchaea group</taxon>
        <taxon>Halobacteria</taxon>
        <taxon>Halobacteriales</taxon>
        <taxon>Haloferacaceae</taxon>
        <taxon>Halobium</taxon>
    </lineage>
</organism>
<dbReference type="PROSITE" id="PS50983">
    <property type="entry name" value="FE_B12_PBP"/>
    <property type="match status" value="1"/>
</dbReference>
<keyword evidence="1" id="KW-0732">Signal</keyword>
<dbReference type="PANTHER" id="PTHR30535">
    <property type="entry name" value="VITAMIN B12-BINDING PROTEIN"/>
    <property type="match status" value="1"/>
</dbReference>
<dbReference type="GO" id="GO:0030115">
    <property type="term" value="C:S-layer"/>
    <property type="evidence" value="ECO:0007669"/>
    <property type="project" value="UniProtKB-SubCell"/>
</dbReference>
<feature type="domain" description="Fe/B12 periplasmic-binding" evidence="3">
    <location>
        <begin position="77"/>
        <end position="324"/>
    </location>
</feature>
<accession>A0ABD5PD87</accession>
<dbReference type="Pfam" id="PF18204">
    <property type="entry name" value="PGF-CTERM"/>
    <property type="match status" value="1"/>
</dbReference>
<evidence type="ECO:0000259" key="3">
    <source>
        <dbReference type="PROSITE" id="PS50983"/>
    </source>
</evidence>
<dbReference type="InterPro" id="IPR026371">
    <property type="entry name" value="PGF_CTERM"/>
</dbReference>
<dbReference type="Proteomes" id="UP001595921">
    <property type="component" value="Unassembled WGS sequence"/>
</dbReference>
<dbReference type="EMBL" id="JBHSDS010000006">
    <property type="protein sequence ID" value="MFC4358835.1"/>
    <property type="molecule type" value="Genomic_DNA"/>
</dbReference>
<keyword evidence="5" id="KW-1185">Reference proteome</keyword>
<evidence type="ECO:0000313" key="4">
    <source>
        <dbReference type="EMBL" id="MFC4358835.1"/>
    </source>
</evidence>
<dbReference type="InterPro" id="IPR002491">
    <property type="entry name" value="ABC_transptr_periplasmic_BD"/>
</dbReference>
<dbReference type="Gene3D" id="3.40.50.1980">
    <property type="entry name" value="Nitrogenase molybdenum iron protein domain"/>
    <property type="match status" value="2"/>
</dbReference>
<dbReference type="SUPFAM" id="SSF53807">
    <property type="entry name" value="Helical backbone' metal receptor"/>
    <property type="match status" value="1"/>
</dbReference>
<evidence type="ECO:0000313" key="5">
    <source>
        <dbReference type="Proteomes" id="UP001595921"/>
    </source>
</evidence>
<dbReference type="NCBIfam" id="TIGR04126">
    <property type="entry name" value="PGF_CTERM"/>
    <property type="match status" value="1"/>
</dbReference>
<name>A0ABD5PD87_9EURY</name>
<evidence type="ECO:0000256" key="2">
    <source>
        <dbReference type="SAM" id="MobiDB-lite"/>
    </source>
</evidence>
<dbReference type="NCBIfam" id="TIGR04281">
    <property type="entry name" value="peripla_PGF_1"/>
    <property type="match status" value="1"/>
</dbReference>
<feature type="compositionally biased region" description="Low complexity" evidence="2">
    <location>
        <begin position="380"/>
        <end position="391"/>
    </location>
</feature>
<feature type="region of interest" description="Disordered" evidence="2">
    <location>
        <begin position="337"/>
        <end position="403"/>
    </location>
</feature>
<comment type="caution">
    <text evidence="4">The sequence shown here is derived from an EMBL/GenBank/DDBJ whole genome shotgun (WGS) entry which is preliminary data.</text>
</comment>
<evidence type="ECO:0000256" key="1">
    <source>
        <dbReference type="ARBA" id="ARBA00022729"/>
    </source>
</evidence>
<gene>
    <name evidence="4" type="ORF">ACFO0N_12875</name>
</gene>
<reference evidence="4 5" key="1">
    <citation type="journal article" date="2019" name="Int. J. Syst. Evol. Microbiol.">
        <title>The Global Catalogue of Microorganisms (GCM) 10K type strain sequencing project: providing services to taxonomists for standard genome sequencing and annotation.</title>
        <authorList>
            <consortium name="The Broad Institute Genomics Platform"/>
            <consortium name="The Broad Institute Genome Sequencing Center for Infectious Disease"/>
            <person name="Wu L."/>
            <person name="Ma J."/>
        </authorList>
    </citation>
    <scope>NUCLEOTIDE SEQUENCE [LARGE SCALE GENOMIC DNA]</scope>
    <source>
        <strain evidence="4 5">CGMCC 1.12553</strain>
    </source>
</reference>